<sequence length="240" mass="23987">MVASISSSSGGLSKWADSVFSKLDTKNQGYIEKSDLQSALSSTDGSTTQSSDIDDAFGALDGDSDGKVTKSELTDAMTKLSDQLNAQFDAARVNGGGMRPDGPPPGPPPSEDAQDQGSIDAASGSDSTQGTRGAGGPPPGGPHGPRGSGGADSADSTDSTSSSTAEAADADGDGTVSAQEQAAYDAKQASETGESTGSATSKTHHERDPMREFAHALQLLKAYSDDSDTASTSSSVSVAA</sequence>
<feature type="compositionally biased region" description="Low complexity" evidence="1">
    <location>
        <begin position="41"/>
        <end position="51"/>
    </location>
</feature>
<organism evidence="3 4">
    <name type="scientific">Telluria mixta</name>
    <dbReference type="NCBI Taxonomy" id="34071"/>
    <lineage>
        <taxon>Bacteria</taxon>
        <taxon>Pseudomonadati</taxon>
        <taxon>Pseudomonadota</taxon>
        <taxon>Betaproteobacteria</taxon>
        <taxon>Burkholderiales</taxon>
        <taxon>Oxalobacteraceae</taxon>
        <taxon>Telluria group</taxon>
        <taxon>Telluria</taxon>
    </lineage>
</organism>
<feature type="compositionally biased region" description="Low complexity" evidence="1">
    <location>
        <begin position="189"/>
        <end position="201"/>
    </location>
</feature>
<name>A0ABT2BZU2_9BURK</name>
<dbReference type="InterPro" id="IPR018247">
    <property type="entry name" value="EF_Hand_1_Ca_BS"/>
</dbReference>
<dbReference type="CDD" id="cd00051">
    <property type="entry name" value="EFh"/>
    <property type="match status" value="1"/>
</dbReference>
<evidence type="ECO:0000313" key="4">
    <source>
        <dbReference type="Proteomes" id="UP001165263"/>
    </source>
</evidence>
<reference evidence="3" key="1">
    <citation type="submission" date="2022-08" db="EMBL/GenBank/DDBJ databases">
        <title>Reclassification of Massilia species as members of the genera Telluria, Duganella, Pseudoduganella, Mokoshia gen. nov. and Zemynaea gen. nov. using orthogonal and non-orthogonal genome-based approaches.</title>
        <authorList>
            <person name="Bowman J.P."/>
        </authorList>
    </citation>
    <scope>NUCLEOTIDE SEQUENCE</scope>
    <source>
        <strain evidence="3">LMG 11547</strain>
    </source>
</reference>
<feature type="region of interest" description="Disordered" evidence="1">
    <location>
        <begin position="33"/>
        <end position="213"/>
    </location>
</feature>
<dbReference type="InterPro" id="IPR011992">
    <property type="entry name" value="EF-hand-dom_pair"/>
</dbReference>
<dbReference type="SUPFAM" id="SSF47473">
    <property type="entry name" value="EF-hand"/>
    <property type="match status" value="1"/>
</dbReference>
<dbReference type="EMBL" id="JANUHC010000005">
    <property type="protein sequence ID" value="MCS0630659.1"/>
    <property type="molecule type" value="Genomic_DNA"/>
</dbReference>
<dbReference type="Pfam" id="PF13499">
    <property type="entry name" value="EF-hand_7"/>
    <property type="match status" value="1"/>
</dbReference>
<evidence type="ECO:0000259" key="2">
    <source>
        <dbReference type="PROSITE" id="PS50222"/>
    </source>
</evidence>
<feature type="compositionally biased region" description="Basic and acidic residues" evidence="1">
    <location>
        <begin position="64"/>
        <end position="73"/>
    </location>
</feature>
<feature type="compositionally biased region" description="Basic and acidic residues" evidence="1">
    <location>
        <begin position="203"/>
        <end position="213"/>
    </location>
</feature>
<evidence type="ECO:0000313" key="3">
    <source>
        <dbReference type="EMBL" id="MCS0630659.1"/>
    </source>
</evidence>
<dbReference type="Pfam" id="PF13202">
    <property type="entry name" value="EF-hand_5"/>
    <property type="match status" value="1"/>
</dbReference>
<keyword evidence="4" id="KW-1185">Reference proteome</keyword>
<gene>
    <name evidence="3" type="ORF">NX786_15080</name>
</gene>
<dbReference type="RefSeq" id="WP_259449762.1">
    <property type="nucleotide sequence ID" value="NZ_CP119520.1"/>
</dbReference>
<feature type="compositionally biased region" description="Pro residues" evidence="1">
    <location>
        <begin position="101"/>
        <end position="110"/>
    </location>
</feature>
<dbReference type="Gene3D" id="1.10.238.10">
    <property type="entry name" value="EF-hand"/>
    <property type="match status" value="1"/>
</dbReference>
<dbReference type="InterPro" id="IPR002048">
    <property type="entry name" value="EF_hand_dom"/>
</dbReference>
<feature type="domain" description="EF-hand" evidence="2">
    <location>
        <begin position="48"/>
        <end position="83"/>
    </location>
</feature>
<feature type="compositionally biased region" description="Low complexity" evidence="1">
    <location>
        <begin position="151"/>
        <end position="167"/>
    </location>
</feature>
<proteinExistence type="predicted"/>
<dbReference type="PROSITE" id="PS50222">
    <property type="entry name" value="EF_HAND_2"/>
    <property type="match status" value="1"/>
</dbReference>
<evidence type="ECO:0000256" key="1">
    <source>
        <dbReference type="SAM" id="MobiDB-lite"/>
    </source>
</evidence>
<protein>
    <submittedName>
        <fullName evidence="3">EF-hand domain-containing protein</fullName>
    </submittedName>
</protein>
<dbReference type="SMART" id="SM00054">
    <property type="entry name" value="EFh"/>
    <property type="match status" value="2"/>
</dbReference>
<accession>A0ABT2BZU2</accession>
<dbReference type="Proteomes" id="UP001165263">
    <property type="component" value="Unassembled WGS sequence"/>
</dbReference>
<comment type="caution">
    <text evidence="3">The sequence shown here is derived from an EMBL/GenBank/DDBJ whole genome shotgun (WGS) entry which is preliminary data.</text>
</comment>
<dbReference type="PROSITE" id="PS00018">
    <property type="entry name" value="EF_HAND_1"/>
    <property type="match status" value="1"/>
</dbReference>